<dbReference type="Gene3D" id="3.40.50.2000">
    <property type="entry name" value="Glycogen Phosphorylase B"/>
    <property type="match status" value="1"/>
</dbReference>
<evidence type="ECO:0000259" key="6">
    <source>
        <dbReference type="Pfam" id="PF06925"/>
    </source>
</evidence>
<dbReference type="Pfam" id="PF06925">
    <property type="entry name" value="MGDG_synth"/>
    <property type="match status" value="1"/>
</dbReference>
<protein>
    <submittedName>
        <fullName evidence="7">Glycosyltransferase</fullName>
    </submittedName>
</protein>
<keyword evidence="4" id="KW-0808">Transferase</keyword>
<gene>
    <name evidence="7" type="ORF">O9H85_16855</name>
</gene>
<dbReference type="InterPro" id="IPR007235">
    <property type="entry name" value="Glyco_trans_28_C"/>
</dbReference>
<keyword evidence="8" id="KW-1185">Reference proteome</keyword>
<accession>A0ABT4QB56</accession>
<name>A0ABT4QB56_9BACL</name>
<organism evidence="7 8">
    <name type="scientific">Paenibacillus gyeongsangnamensis</name>
    <dbReference type="NCBI Taxonomy" id="3388067"/>
    <lineage>
        <taxon>Bacteria</taxon>
        <taxon>Bacillati</taxon>
        <taxon>Bacillota</taxon>
        <taxon>Bacilli</taxon>
        <taxon>Bacillales</taxon>
        <taxon>Paenibacillaceae</taxon>
        <taxon>Paenibacillus</taxon>
    </lineage>
</organism>
<proteinExistence type="inferred from homology"/>
<evidence type="ECO:0000256" key="4">
    <source>
        <dbReference type="ARBA" id="ARBA00022679"/>
    </source>
</evidence>
<feature type="domain" description="Glycosyl transferase family 28 C-terminal" evidence="5">
    <location>
        <begin position="211"/>
        <end position="358"/>
    </location>
</feature>
<dbReference type="EMBL" id="JAQAGZ010000010">
    <property type="protein sequence ID" value="MCZ8514063.1"/>
    <property type="molecule type" value="Genomic_DNA"/>
</dbReference>
<dbReference type="InterPro" id="IPR009695">
    <property type="entry name" value="Diacylglyc_glucosyltr_N"/>
</dbReference>
<keyword evidence="3" id="KW-0328">Glycosyltransferase</keyword>
<feature type="domain" description="Diacylglycerol glucosyltransferase N-terminal" evidence="6">
    <location>
        <begin position="21"/>
        <end position="186"/>
    </location>
</feature>
<dbReference type="Proteomes" id="UP001527882">
    <property type="component" value="Unassembled WGS sequence"/>
</dbReference>
<dbReference type="PANTHER" id="PTHR43025">
    <property type="entry name" value="MONOGALACTOSYLDIACYLGLYCEROL SYNTHASE"/>
    <property type="match status" value="1"/>
</dbReference>
<evidence type="ECO:0000256" key="1">
    <source>
        <dbReference type="ARBA" id="ARBA00004370"/>
    </source>
</evidence>
<comment type="subcellular location">
    <subcellularLocation>
        <location evidence="1">Membrane</location>
    </subcellularLocation>
</comment>
<evidence type="ECO:0000313" key="8">
    <source>
        <dbReference type="Proteomes" id="UP001527882"/>
    </source>
</evidence>
<comment type="similarity">
    <text evidence="2">Belongs to the glycosyltransferase 28 family.</text>
</comment>
<reference evidence="7 8" key="1">
    <citation type="submission" date="2022-12" db="EMBL/GenBank/DDBJ databases">
        <title>Draft genome sequence of Paenibacillus sp. dW9.</title>
        <authorList>
            <person name="Choi E.-W."/>
            <person name="Kim D.-U."/>
        </authorList>
    </citation>
    <scope>NUCLEOTIDE SEQUENCE [LARGE SCALE GENOMIC DNA]</scope>
    <source>
        <strain evidence="8">dW9</strain>
    </source>
</reference>
<evidence type="ECO:0000256" key="3">
    <source>
        <dbReference type="ARBA" id="ARBA00022676"/>
    </source>
</evidence>
<evidence type="ECO:0000259" key="5">
    <source>
        <dbReference type="Pfam" id="PF04101"/>
    </source>
</evidence>
<sequence>MSEGEEPMRLLVLSGDFGDGHKQAAVALREACGAQGQRMQADIVDFTQQVYPRLHPVMRYSFLKGVEKLPSVYGYFFHRTRHTEGLSAPFRMFLELGLGRLAALIEERSPDAVICTFPLAAAAVSLLKERGQLKVPLVTVITDHTDHSLWMNPGTDLYLTGSAEAAAALRRRGVHQSAVRVTGIPVRPRFGEPGERDALRRRFGLRPELPVVLVMGGGSGMLAKEVRRLLRSEGLYERLQLVLICGSNEGLRTDFERAARGWPPDRVFVLGYVEEIHEWMAAADLLLTKPGGLTTTEAVTMGLPMLLVKPIPGQEEDNAEVLVKAGVAARASDARGLREQLLELLGHPDALERMRTEALRIRPVRSAERALESIAQLLVETRLLAEPELEPAAALRVQ</sequence>
<comment type="caution">
    <text evidence="7">The sequence shown here is derived from an EMBL/GenBank/DDBJ whole genome shotgun (WGS) entry which is preliminary data.</text>
</comment>
<evidence type="ECO:0000313" key="7">
    <source>
        <dbReference type="EMBL" id="MCZ8514063.1"/>
    </source>
</evidence>
<dbReference type="SUPFAM" id="SSF53756">
    <property type="entry name" value="UDP-Glycosyltransferase/glycogen phosphorylase"/>
    <property type="match status" value="1"/>
</dbReference>
<dbReference type="Pfam" id="PF04101">
    <property type="entry name" value="Glyco_tran_28_C"/>
    <property type="match status" value="1"/>
</dbReference>
<dbReference type="RefSeq" id="WP_269882581.1">
    <property type="nucleotide sequence ID" value="NZ_JAQAGZ010000010.1"/>
</dbReference>
<evidence type="ECO:0000256" key="2">
    <source>
        <dbReference type="ARBA" id="ARBA00006962"/>
    </source>
</evidence>
<dbReference type="PANTHER" id="PTHR43025:SF3">
    <property type="entry name" value="MONOGALACTOSYLDIACYLGLYCEROL SYNTHASE 1, CHLOROPLASTIC"/>
    <property type="match status" value="1"/>
</dbReference>
<dbReference type="InterPro" id="IPR050519">
    <property type="entry name" value="Glycosyltransf_28_UgtP"/>
</dbReference>